<evidence type="ECO:0000313" key="1">
    <source>
        <dbReference type="EMBL" id="KAK7878113.1"/>
    </source>
</evidence>
<protein>
    <submittedName>
        <fullName evidence="1">Uncharacterized protein</fullName>
    </submittedName>
</protein>
<dbReference type="Proteomes" id="UP001460270">
    <property type="component" value="Unassembled WGS sequence"/>
</dbReference>
<proteinExistence type="predicted"/>
<reference evidence="2" key="1">
    <citation type="submission" date="2024-04" db="EMBL/GenBank/DDBJ databases">
        <title>Salinicola lusitanus LLJ914,a marine bacterium isolated from the Okinawa Trough.</title>
        <authorList>
            <person name="Li J."/>
        </authorList>
    </citation>
    <scope>NUCLEOTIDE SEQUENCE [LARGE SCALE GENOMIC DNA]</scope>
</reference>
<accession>A0AAW0MIL2</accession>
<sequence length="106" mass="12070">MVIYFVLRVLHDITSEVVIDIRLKIKPKNLDCAESCGDAVFALALEDIGIQTKFIELDLMTFVSWIVLVTLDRQRQQILCWDVLVRLCSGLSVEEQKRGVQTFDAA</sequence>
<dbReference type="EMBL" id="JBBPFD010000617">
    <property type="protein sequence ID" value="KAK7878113.1"/>
    <property type="molecule type" value="Genomic_DNA"/>
</dbReference>
<gene>
    <name evidence="1" type="ORF">WMY93_031260</name>
</gene>
<keyword evidence="2" id="KW-1185">Reference proteome</keyword>
<organism evidence="1 2">
    <name type="scientific">Mugilogobius chulae</name>
    <name type="common">yellowstripe goby</name>
    <dbReference type="NCBI Taxonomy" id="88201"/>
    <lineage>
        <taxon>Eukaryota</taxon>
        <taxon>Metazoa</taxon>
        <taxon>Chordata</taxon>
        <taxon>Craniata</taxon>
        <taxon>Vertebrata</taxon>
        <taxon>Euteleostomi</taxon>
        <taxon>Actinopterygii</taxon>
        <taxon>Neopterygii</taxon>
        <taxon>Teleostei</taxon>
        <taxon>Neoteleostei</taxon>
        <taxon>Acanthomorphata</taxon>
        <taxon>Gobiaria</taxon>
        <taxon>Gobiiformes</taxon>
        <taxon>Gobioidei</taxon>
        <taxon>Gobiidae</taxon>
        <taxon>Gobionellinae</taxon>
        <taxon>Mugilogobius</taxon>
    </lineage>
</organism>
<comment type="caution">
    <text evidence="1">The sequence shown here is derived from an EMBL/GenBank/DDBJ whole genome shotgun (WGS) entry which is preliminary data.</text>
</comment>
<name>A0AAW0MIL2_9GOBI</name>
<evidence type="ECO:0000313" key="2">
    <source>
        <dbReference type="Proteomes" id="UP001460270"/>
    </source>
</evidence>
<dbReference type="AlphaFoldDB" id="A0AAW0MIL2"/>